<evidence type="ECO:0000256" key="7">
    <source>
        <dbReference type="SAM" id="Phobius"/>
    </source>
</evidence>
<evidence type="ECO:0000256" key="5">
    <source>
        <dbReference type="ARBA" id="ARBA00022989"/>
    </source>
</evidence>
<keyword evidence="2" id="KW-0813">Transport</keyword>
<dbReference type="InterPro" id="IPR010290">
    <property type="entry name" value="TM_effector"/>
</dbReference>
<evidence type="ECO:0000259" key="8">
    <source>
        <dbReference type="PROSITE" id="PS50850"/>
    </source>
</evidence>
<feature type="transmembrane region" description="Helical" evidence="7">
    <location>
        <begin position="107"/>
        <end position="128"/>
    </location>
</feature>
<evidence type="ECO:0000256" key="2">
    <source>
        <dbReference type="ARBA" id="ARBA00022448"/>
    </source>
</evidence>
<feature type="transmembrane region" description="Helical" evidence="7">
    <location>
        <begin position="318"/>
        <end position="340"/>
    </location>
</feature>
<name>A0A6J7JU74_9ZZZZ</name>
<feature type="transmembrane region" description="Helical" evidence="7">
    <location>
        <begin position="258"/>
        <end position="279"/>
    </location>
</feature>
<dbReference type="SUPFAM" id="SSF103473">
    <property type="entry name" value="MFS general substrate transporter"/>
    <property type="match status" value="1"/>
</dbReference>
<dbReference type="PANTHER" id="PTHR23513">
    <property type="entry name" value="INTEGRAL MEMBRANE EFFLUX PROTEIN-RELATED"/>
    <property type="match status" value="1"/>
</dbReference>
<protein>
    <submittedName>
        <fullName evidence="9">Unannotated protein</fullName>
    </submittedName>
</protein>
<feature type="transmembrane region" description="Helical" evidence="7">
    <location>
        <begin position="53"/>
        <end position="73"/>
    </location>
</feature>
<dbReference type="GO" id="GO:0005886">
    <property type="term" value="C:plasma membrane"/>
    <property type="evidence" value="ECO:0007669"/>
    <property type="project" value="UniProtKB-SubCell"/>
</dbReference>
<dbReference type="EMBL" id="CAFBNO010000002">
    <property type="protein sequence ID" value="CAB4946453.1"/>
    <property type="molecule type" value="Genomic_DNA"/>
</dbReference>
<feature type="transmembrane region" description="Helical" evidence="7">
    <location>
        <begin position="234"/>
        <end position="252"/>
    </location>
</feature>
<keyword evidence="5 7" id="KW-1133">Transmembrane helix</keyword>
<keyword evidence="6 7" id="KW-0472">Membrane</keyword>
<feature type="transmembrane region" description="Helical" evidence="7">
    <location>
        <begin position="361"/>
        <end position="381"/>
    </location>
</feature>
<dbReference type="CDD" id="cd06173">
    <property type="entry name" value="MFS_MefA_like"/>
    <property type="match status" value="1"/>
</dbReference>
<feature type="transmembrane region" description="Helical" evidence="7">
    <location>
        <begin position="387"/>
        <end position="405"/>
    </location>
</feature>
<dbReference type="Pfam" id="PF05977">
    <property type="entry name" value="MFS_3"/>
    <property type="match status" value="1"/>
</dbReference>
<feature type="transmembrane region" description="Helical" evidence="7">
    <location>
        <begin position="291"/>
        <end position="312"/>
    </location>
</feature>
<sequence>MVVKNKFALLRTPGFAWLWGGQTFSTFGSQIGSIALAFIAVKLLDAGPAEMGWLSAAGTASFLLVGLIAGAWVDRWIKRRVMIIADIVRMLAVGVIPALYFTGNLNIWVIIVIAFVMGLATVFFDVAYQSFVPVMLPPDKIAAGNSALETTNQTAGIAGPGIVGFLIDLFKAPTLLVIDSLSYLISALTLGMIKDTETPKPKADRKPLHVEIREGLRFVVRHPLIRRISLTTSVNNLFSSLMFSIFALVFLGSQYLNFGAGAFGLLGTSAAIGSLLGAISTTKLIKWIGEGTLISLSAILGGCITLLVPISVAMHNELTLPILLLMDFLNGFAVLAYNITQVSARQRLCPPELLGRMNASIRFFVWGVMPIGGLLGGVIASSYGVQSALWVGAIGSIFSSVFVVFSPLTGMRKLPDGPEAK</sequence>
<evidence type="ECO:0000256" key="6">
    <source>
        <dbReference type="ARBA" id="ARBA00023136"/>
    </source>
</evidence>
<dbReference type="PROSITE" id="PS50850">
    <property type="entry name" value="MFS"/>
    <property type="match status" value="1"/>
</dbReference>
<dbReference type="InterPro" id="IPR036259">
    <property type="entry name" value="MFS_trans_sf"/>
</dbReference>
<reference evidence="9" key="1">
    <citation type="submission" date="2020-05" db="EMBL/GenBank/DDBJ databases">
        <authorList>
            <person name="Chiriac C."/>
            <person name="Salcher M."/>
            <person name="Ghai R."/>
            <person name="Kavagutti S V."/>
        </authorList>
    </citation>
    <scope>NUCLEOTIDE SEQUENCE</scope>
</reference>
<evidence type="ECO:0000256" key="4">
    <source>
        <dbReference type="ARBA" id="ARBA00022692"/>
    </source>
</evidence>
<gene>
    <name evidence="9" type="ORF">UFOPK3837_00152</name>
</gene>
<dbReference type="AlphaFoldDB" id="A0A6J7JU74"/>
<dbReference type="InterPro" id="IPR020846">
    <property type="entry name" value="MFS_dom"/>
</dbReference>
<accession>A0A6J7JU74</accession>
<feature type="domain" description="Major facilitator superfamily (MFS) profile" evidence="8">
    <location>
        <begin position="175"/>
        <end position="421"/>
    </location>
</feature>
<keyword evidence="4 7" id="KW-0812">Transmembrane</keyword>
<dbReference type="GO" id="GO:0022857">
    <property type="term" value="F:transmembrane transporter activity"/>
    <property type="evidence" value="ECO:0007669"/>
    <property type="project" value="InterPro"/>
</dbReference>
<organism evidence="9">
    <name type="scientific">freshwater metagenome</name>
    <dbReference type="NCBI Taxonomy" id="449393"/>
    <lineage>
        <taxon>unclassified sequences</taxon>
        <taxon>metagenomes</taxon>
        <taxon>ecological metagenomes</taxon>
    </lineage>
</organism>
<keyword evidence="3" id="KW-1003">Cell membrane</keyword>
<comment type="subcellular location">
    <subcellularLocation>
        <location evidence="1">Cell membrane</location>
        <topology evidence="1">Multi-pass membrane protein</topology>
    </subcellularLocation>
</comment>
<dbReference type="Gene3D" id="1.20.1250.20">
    <property type="entry name" value="MFS general substrate transporter like domains"/>
    <property type="match status" value="1"/>
</dbReference>
<evidence type="ECO:0000313" key="9">
    <source>
        <dbReference type="EMBL" id="CAB4946453.1"/>
    </source>
</evidence>
<feature type="transmembrane region" description="Helical" evidence="7">
    <location>
        <begin position="80"/>
        <end position="101"/>
    </location>
</feature>
<proteinExistence type="predicted"/>
<evidence type="ECO:0000256" key="1">
    <source>
        <dbReference type="ARBA" id="ARBA00004651"/>
    </source>
</evidence>
<evidence type="ECO:0000256" key="3">
    <source>
        <dbReference type="ARBA" id="ARBA00022475"/>
    </source>
</evidence>
<dbReference type="PANTHER" id="PTHR23513:SF6">
    <property type="entry name" value="MAJOR FACILITATOR SUPERFAMILY ASSOCIATED DOMAIN-CONTAINING PROTEIN"/>
    <property type="match status" value="1"/>
</dbReference>